<keyword evidence="6" id="KW-0863">Zinc-finger</keyword>
<evidence type="ECO:0000256" key="4">
    <source>
        <dbReference type="ARBA" id="ARBA00022737"/>
    </source>
</evidence>
<keyword evidence="7" id="KW-0862">Zinc</keyword>
<dbReference type="CDD" id="cd17671">
    <property type="entry name" value="RUN"/>
    <property type="match status" value="1"/>
</dbReference>
<dbReference type="Proteomes" id="UP001652625">
    <property type="component" value="Chromosome 15"/>
</dbReference>
<dbReference type="Gene3D" id="1.20.58.900">
    <property type="match status" value="1"/>
</dbReference>
<dbReference type="Pfam" id="PF13901">
    <property type="entry name" value="RH_dom"/>
    <property type="match status" value="1"/>
</dbReference>
<evidence type="ECO:0000256" key="6">
    <source>
        <dbReference type="ARBA" id="ARBA00022771"/>
    </source>
</evidence>
<dbReference type="PROSITE" id="PS50826">
    <property type="entry name" value="RUN"/>
    <property type="match status" value="1"/>
</dbReference>
<dbReference type="InterPro" id="IPR025258">
    <property type="entry name" value="RH_dom"/>
</dbReference>
<dbReference type="InterPro" id="IPR004012">
    <property type="entry name" value="Run_dom"/>
</dbReference>
<dbReference type="RefSeq" id="XP_065675064.1">
    <property type="nucleotide sequence ID" value="XM_065818992.1"/>
</dbReference>
<evidence type="ECO:0000259" key="11">
    <source>
        <dbReference type="PROSITE" id="PS50826"/>
    </source>
</evidence>
<keyword evidence="8" id="KW-0072">Autophagy</keyword>
<protein>
    <submittedName>
        <fullName evidence="13">Leucine-rich repeat-containing protein DDB_G0290503 isoform X1</fullName>
    </submittedName>
</protein>
<dbReference type="Pfam" id="PF02759">
    <property type="entry name" value="RUN"/>
    <property type="match status" value="1"/>
</dbReference>
<proteinExistence type="inferred from homology"/>
<evidence type="ECO:0000256" key="8">
    <source>
        <dbReference type="ARBA" id="ARBA00023006"/>
    </source>
</evidence>
<dbReference type="SUPFAM" id="SSF140741">
    <property type="entry name" value="RUN domain-like"/>
    <property type="match status" value="1"/>
</dbReference>
<evidence type="ECO:0000259" key="10">
    <source>
        <dbReference type="PROSITE" id="PS50081"/>
    </source>
</evidence>
<name>A0ABM4DKL0_HYDVU</name>
<keyword evidence="12" id="KW-1185">Reference proteome</keyword>
<evidence type="ECO:0000256" key="9">
    <source>
        <dbReference type="ARBA" id="ARBA00029450"/>
    </source>
</evidence>
<dbReference type="InterPro" id="IPR037213">
    <property type="entry name" value="Run_dom_sf"/>
</dbReference>
<reference evidence="13" key="1">
    <citation type="submission" date="2025-08" db="UniProtKB">
        <authorList>
            <consortium name="RefSeq"/>
        </authorList>
    </citation>
    <scope>IDENTIFICATION</scope>
</reference>
<dbReference type="InterPro" id="IPR046349">
    <property type="entry name" value="C1-like_sf"/>
</dbReference>
<feature type="domain" description="RUN" evidence="11">
    <location>
        <begin position="51"/>
        <end position="174"/>
    </location>
</feature>
<keyword evidence="2" id="KW-0597">Phosphoprotein</keyword>
<dbReference type="PROSITE" id="PS00479">
    <property type="entry name" value="ZF_DAG_PE_1"/>
    <property type="match status" value="1"/>
</dbReference>
<dbReference type="PROSITE" id="PS50081">
    <property type="entry name" value="ZF_DAG_PE_2"/>
    <property type="match status" value="1"/>
</dbReference>
<comment type="subcellular location">
    <subcellularLocation>
        <location evidence="1">Late endosome</location>
    </subcellularLocation>
</comment>
<evidence type="ECO:0000256" key="7">
    <source>
        <dbReference type="ARBA" id="ARBA00022833"/>
    </source>
</evidence>
<dbReference type="InterPro" id="IPR002219">
    <property type="entry name" value="PKC_DAG/PE"/>
</dbReference>
<dbReference type="SMART" id="SM00109">
    <property type="entry name" value="C1"/>
    <property type="match status" value="1"/>
</dbReference>
<evidence type="ECO:0000256" key="3">
    <source>
        <dbReference type="ARBA" id="ARBA00022723"/>
    </source>
</evidence>
<organism evidence="12 13">
    <name type="scientific">Hydra vulgaris</name>
    <name type="common">Hydra</name>
    <name type="synonym">Hydra attenuata</name>
    <dbReference type="NCBI Taxonomy" id="6087"/>
    <lineage>
        <taxon>Eukaryota</taxon>
        <taxon>Metazoa</taxon>
        <taxon>Cnidaria</taxon>
        <taxon>Hydrozoa</taxon>
        <taxon>Hydroidolina</taxon>
        <taxon>Anthoathecata</taxon>
        <taxon>Aplanulata</taxon>
        <taxon>Hydridae</taxon>
        <taxon>Hydra</taxon>
    </lineage>
</organism>
<dbReference type="InterPro" id="IPR047983">
    <property type="entry name" value="DEF8_C1"/>
</dbReference>
<sequence length="930" mass="106092">MNILKDKFEAYVVSTMEDNQRVSLLDNFAISVEKAIEEADFNSQKMQGKVVKDGKVSEDFCYCLYAILDHELKEKFSFWNIAELLSPKETVQMIYRLNFKQSDKTRSEAWIYHSLNEGSMGSYFSLLIEEESGILKKFYKSSAFVRDKPKMESAQNLLNFAISSIQFIINIEKILCKDDLLALDTSFDVARTKGDQIRRKPRGHAPTIITFTEPDSHSDSNIDTNQIENNIDDKQHSTFFNEIICLDEKLTNMSIETESNSIITDNTSNLLINEVHDNSSQAISEKLNQTTKKLNEKSNDVDYCTDQNSEITKKNEVSVLALSNEKLGETIMSELTPYQVNQCIVPTSTLIPSEGSAFCPVTKLKKSSLDINDFSLPSEGFCTEICIENSLLSNLLKQEDILDSEIGFENSNSSINEDNPVITIHSSHMRANSLERNKPSLENYYVPGIHINENDIGSPNEIKSEKLSEVPSVETKSEKLSRVSSCSSIEPSSKKTSENFVSRYAKAISKSFEQKNLITDSESETCSWSDKSFSILAELGIIDSFIGLKEDYFTPPEDFMGFSSQEELQNAITECKMFIKSTPEHSEKRKVLVTQLIQLRLKKQELEEQASIEVLPHTKKILGHQLQKQPHLSLKVECDVCASIIWLLLQTAYICNDCGFHSHKTCLRNIDKPCISNLKLSETTYQMEICPEKGLSSQRYRCADCLHRIALKDGLFLSRICDYTGLHYCHRCHWNDLLPIPARILHNWDFTPKQVSRKSKFILLSMLRKAIIKIENVNPSLIDFIEELQDVHTLRHKVLLMKEYIATCRIGINLSLLLNFQNRQHFMDNPLTYSIQDLIDVENNILLEELTKKCATLAKHIKFDCPLCQGKGFICEYCRVNEIIYPFDNHVTVCSCKGTFHRLCYSKNTCPRCARIVKKKQASNHSSTVT</sequence>
<evidence type="ECO:0000256" key="1">
    <source>
        <dbReference type="ARBA" id="ARBA00004603"/>
    </source>
</evidence>
<dbReference type="SMART" id="SM00593">
    <property type="entry name" value="RUN"/>
    <property type="match status" value="1"/>
</dbReference>
<accession>A0ABM4DKL0</accession>
<comment type="similarity">
    <text evidence="9">Belongs to the DEF8 family.</text>
</comment>
<gene>
    <name evidence="13" type="primary">LOC136071990</name>
</gene>
<dbReference type="PANTHER" id="PTHR12326:SF3">
    <property type="entry name" value="DIFFERENTIALLY EXPRESSED IN FDCP 8 HOMOLOG"/>
    <property type="match status" value="1"/>
</dbReference>
<evidence type="ECO:0000256" key="2">
    <source>
        <dbReference type="ARBA" id="ARBA00022553"/>
    </source>
</evidence>
<dbReference type="Gene3D" id="3.30.60.20">
    <property type="match status" value="1"/>
</dbReference>
<dbReference type="GeneID" id="136071990"/>
<dbReference type="SUPFAM" id="SSF57889">
    <property type="entry name" value="Cysteine-rich domain"/>
    <property type="match status" value="1"/>
</dbReference>
<keyword evidence="5" id="KW-0967">Endosome</keyword>
<dbReference type="InterPro" id="IPR051366">
    <property type="entry name" value="DEF8"/>
</dbReference>
<evidence type="ECO:0000313" key="13">
    <source>
        <dbReference type="RefSeq" id="XP_065675064.1"/>
    </source>
</evidence>
<dbReference type="SMART" id="SM01175">
    <property type="entry name" value="DUF4206"/>
    <property type="match status" value="1"/>
</dbReference>
<dbReference type="PANTHER" id="PTHR12326">
    <property type="entry name" value="PLECKSTRIN HOMOLOGY DOMAIN CONTAINING PROTEIN"/>
    <property type="match status" value="1"/>
</dbReference>
<evidence type="ECO:0000256" key="5">
    <source>
        <dbReference type="ARBA" id="ARBA00022753"/>
    </source>
</evidence>
<evidence type="ECO:0000313" key="12">
    <source>
        <dbReference type="Proteomes" id="UP001652625"/>
    </source>
</evidence>
<keyword evidence="4" id="KW-0677">Repeat</keyword>
<feature type="domain" description="Phorbol-ester/DAG-type" evidence="10">
    <location>
        <begin position="623"/>
        <end position="674"/>
    </location>
</feature>
<dbReference type="CDD" id="cd20819">
    <property type="entry name" value="C1_DEF8"/>
    <property type="match status" value="1"/>
</dbReference>
<keyword evidence="3" id="KW-0479">Metal-binding</keyword>